<evidence type="ECO:0000256" key="2">
    <source>
        <dbReference type="SAM" id="SignalP"/>
    </source>
</evidence>
<dbReference type="InterPro" id="IPR056124">
    <property type="entry name" value="DUF7707"/>
</dbReference>
<feature type="signal peptide" evidence="2">
    <location>
        <begin position="1"/>
        <end position="18"/>
    </location>
</feature>
<evidence type="ECO:0000313" key="4">
    <source>
        <dbReference type="EMBL" id="KAK4648423.1"/>
    </source>
</evidence>
<accession>A0ABR0FWU8</accession>
<protein>
    <recommendedName>
        <fullName evidence="3">DUF7707 domain-containing protein</fullName>
    </recommendedName>
</protein>
<proteinExistence type="predicted"/>
<gene>
    <name evidence="4" type="ORF">QC761_109910</name>
</gene>
<evidence type="ECO:0000313" key="5">
    <source>
        <dbReference type="Proteomes" id="UP001322138"/>
    </source>
</evidence>
<feature type="region of interest" description="Disordered" evidence="1">
    <location>
        <begin position="123"/>
        <end position="169"/>
    </location>
</feature>
<dbReference type="PANTHER" id="PTHR38118:SF3">
    <property type="entry name" value="ANCHORED CELL WALL PROTEIN 11"/>
    <property type="match status" value="1"/>
</dbReference>
<feature type="chain" id="PRO_5045482258" description="DUF7707 domain-containing protein" evidence="2">
    <location>
        <begin position="19"/>
        <end position="190"/>
    </location>
</feature>
<feature type="compositionally biased region" description="Polar residues" evidence="1">
    <location>
        <begin position="144"/>
        <end position="169"/>
    </location>
</feature>
<evidence type="ECO:0000259" key="3">
    <source>
        <dbReference type="Pfam" id="PF24808"/>
    </source>
</evidence>
<keyword evidence="2" id="KW-0732">Signal</keyword>
<dbReference type="PANTHER" id="PTHR38118">
    <property type="entry name" value="ANCHORED CELL WALL PROTEIN 11-RELATED"/>
    <property type="match status" value="1"/>
</dbReference>
<organism evidence="4 5">
    <name type="scientific">Podospora bellae-mahoneyi</name>
    <dbReference type="NCBI Taxonomy" id="2093777"/>
    <lineage>
        <taxon>Eukaryota</taxon>
        <taxon>Fungi</taxon>
        <taxon>Dikarya</taxon>
        <taxon>Ascomycota</taxon>
        <taxon>Pezizomycotina</taxon>
        <taxon>Sordariomycetes</taxon>
        <taxon>Sordariomycetidae</taxon>
        <taxon>Sordariales</taxon>
        <taxon>Podosporaceae</taxon>
        <taxon>Podospora</taxon>
    </lineage>
</organism>
<dbReference type="Proteomes" id="UP001322138">
    <property type="component" value="Unassembled WGS sequence"/>
</dbReference>
<dbReference type="EMBL" id="JAFFGZ010000001">
    <property type="protein sequence ID" value="KAK4648423.1"/>
    <property type="molecule type" value="Genomic_DNA"/>
</dbReference>
<keyword evidence="5" id="KW-1185">Reference proteome</keyword>
<dbReference type="RefSeq" id="XP_062737399.1">
    <property type="nucleotide sequence ID" value="XM_062874282.1"/>
</dbReference>
<sequence>MRQSILLAALSAVTGVVSQNQNFTIDITKVEASTRSGWCTAQFNSCGLLCFGSLQKNDCEPSDLTYECLCSNGTTPGLDYYANTLPTFICEEAFSQCTAERQGGSASELRKCTTDIKDHCGTLDPNDATPGGGSSNDEDEDEASTTSPTNTQGAAQTNPPGTSTSQAAAPTNFGNGIAAVAAGVFAAALL</sequence>
<dbReference type="Pfam" id="PF24808">
    <property type="entry name" value="DUF7707"/>
    <property type="match status" value="1"/>
</dbReference>
<reference evidence="4 5" key="1">
    <citation type="journal article" date="2023" name="bioRxiv">
        <title>High-quality genome assemblies of four members of thePodospora anserinaspecies complex.</title>
        <authorList>
            <person name="Ament-Velasquez S.L."/>
            <person name="Vogan A.A."/>
            <person name="Wallerman O."/>
            <person name="Hartmann F."/>
            <person name="Gautier V."/>
            <person name="Silar P."/>
            <person name="Giraud T."/>
            <person name="Johannesson H."/>
        </authorList>
    </citation>
    <scope>NUCLEOTIDE SEQUENCE [LARGE SCALE GENOMIC DNA]</scope>
    <source>
        <strain evidence="4 5">CBS 112042</strain>
    </source>
</reference>
<name>A0ABR0FWU8_9PEZI</name>
<comment type="caution">
    <text evidence="4">The sequence shown here is derived from an EMBL/GenBank/DDBJ whole genome shotgun (WGS) entry which is preliminary data.</text>
</comment>
<evidence type="ECO:0000256" key="1">
    <source>
        <dbReference type="SAM" id="MobiDB-lite"/>
    </source>
</evidence>
<feature type="domain" description="DUF7707" evidence="3">
    <location>
        <begin position="24"/>
        <end position="125"/>
    </location>
</feature>
<dbReference type="GeneID" id="87893764"/>